<evidence type="ECO:0000256" key="1">
    <source>
        <dbReference type="SAM" id="MobiDB-lite"/>
    </source>
</evidence>
<feature type="compositionally biased region" description="Basic and acidic residues" evidence="1">
    <location>
        <begin position="14"/>
        <end position="45"/>
    </location>
</feature>
<evidence type="ECO:0000313" key="2">
    <source>
        <dbReference type="EMBL" id="MCZ9307967.1"/>
    </source>
</evidence>
<organism evidence="2 3">
    <name type="scientific">Corynebacterium curieae</name>
    <dbReference type="NCBI Taxonomy" id="2913500"/>
    <lineage>
        <taxon>Bacteria</taxon>
        <taxon>Bacillati</taxon>
        <taxon>Actinomycetota</taxon>
        <taxon>Actinomycetes</taxon>
        <taxon>Mycobacteriales</taxon>
        <taxon>Corynebacteriaceae</taxon>
        <taxon>Corynebacterium</taxon>
    </lineage>
</organism>
<gene>
    <name evidence="2" type="ORF">L8V01_10850</name>
</gene>
<dbReference type="EMBL" id="JAKMUU010000009">
    <property type="protein sequence ID" value="MCZ9307967.1"/>
    <property type="molecule type" value="Genomic_DNA"/>
</dbReference>
<protein>
    <submittedName>
        <fullName evidence="2">Uncharacterized protein</fullName>
    </submittedName>
</protein>
<feature type="region of interest" description="Disordered" evidence="1">
    <location>
        <begin position="1"/>
        <end position="45"/>
    </location>
</feature>
<sequence>MTTPRNKGFKTRRRDNPRSAVGRDDELEKFISEAEEPRSDELTVEQRVERRAQGRYFNSTSYRTTEEQKELLKFAAERSGKSVQAYMEGIIMPATEKQFGLEFDVQRRR</sequence>
<evidence type="ECO:0000313" key="3">
    <source>
        <dbReference type="Proteomes" id="UP001146430"/>
    </source>
</evidence>
<dbReference type="Proteomes" id="UP001146430">
    <property type="component" value="Unassembled WGS sequence"/>
</dbReference>
<dbReference type="AlphaFoldDB" id="A0A9X3MCE5"/>
<dbReference type="RefSeq" id="WP_269947066.1">
    <property type="nucleotide sequence ID" value="NZ_JAKMUU010000009.1"/>
</dbReference>
<proteinExistence type="predicted"/>
<comment type="caution">
    <text evidence="2">The sequence shown here is derived from an EMBL/GenBank/DDBJ whole genome shotgun (WGS) entry which is preliminary data.</text>
</comment>
<reference evidence="2" key="1">
    <citation type="submission" date="2022-02" db="EMBL/GenBank/DDBJ databases">
        <title>Corynebacterium sp. from urogenital microbiome.</title>
        <authorList>
            <person name="Cappelli E.A."/>
            <person name="Ribeiro T.G."/>
            <person name="Peixe L."/>
        </authorList>
    </citation>
    <scope>NUCLEOTIDE SEQUENCE</scope>
    <source>
        <strain evidence="2">C8Ua_181</strain>
    </source>
</reference>
<accession>A0A9X3MCE5</accession>
<name>A0A9X3MCE5_9CORY</name>